<dbReference type="AlphaFoldDB" id="A0A7L9RS55"/>
<evidence type="ECO:0000313" key="15">
    <source>
        <dbReference type="Proteomes" id="UP000594001"/>
    </source>
</evidence>
<keyword evidence="6 10" id="KW-0548">Nucleotidyltransferase</keyword>
<dbReference type="PIRSF" id="PIRSF000804">
    <property type="entry name" value="DNA_pol_III_b"/>
    <property type="match status" value="1"/>
</dbReference>
<evidence type="ECO:0000313" key="14">
    <source>
        <dbReference type="EMBL" id="QOL19255.1"/>
    </source>
</evidence>
<evidence type="ECO:0000256" key="10">
    <source>
        <dbReference type="PIRNR" id="PIRNR000804"/>
    </source>
</evidence>
<evidence type="ECO:0000259" key="11">
    <source>
        <dbReference type="Pfam" id="PF00712"/>
    </source>
</evidence>
<dbReference type="InterPro" id="IPR022637">
    <property type="entry name" value="DNA_polIII_beta_cen"/>
</dbReference>
<evidence type="ECO:0000256" key="3">
    <source>
        <dbReference type="ARBA" id="ARBA00021035"/>
    </source>
</evidence>
<dbReference type="GO" id="GO:0006271">
    <property type="term" value="P:DNA strand elongation involved in DNA replication"/>
    <property type="evidence" value="ECO:0007669"/>
    <property type="project" value="TreeGrafter"/>
</dbReference>
<gene>
    <name evidence="14" type="primary">dnaN</name>
    <name evidence="14" type="ORF">CPBP_00002</name>
</gene>
<feature type="domain" description="DNA polymerase III beta sliding clamp C-terminal" evidence="13">
    <location>
        <begin position="250"/>
        <end position="369"/>
    </location>
</feature>
<dbReference type="InterPro" id="IPR022634">
    <property type="entry name" value="DNA_polIII_beta_N"/>
</dbReference>
<dbReference type="GO" id="GO:0003677">
    <property type="term" value="F:DNA binding"/>
    <property type="evidence" value="ECO:0007669"/>
    <property type="project" value="UniProtKB-UniRule"/>
</dbReference>
<dbReference type="Gene3D" id="3.10.150.10">
    <property type="entry name" value="DNA Polymerase III, subunit A, domain 2"/>
    <property type="match status" value="1"/>
</dbReference>
<keyword evidence="4 10" id="KW-0963">Cytoplasm</keyword>
<keyword evidence="5 10" id="KW-0808">Transferase</keyword>
<dbReference type="InterPro" id="IPR022635">
    <property type="entry name" value="DNA_polIII_beta_C"/>
</dbReference>
<dbReference type="SMART" id="SM00480">
    <property type="entry name" value="POL3Bc"/>
    <property type="match status" value="1"/>
</dbReference>
<evidence type="ECO:0000256" key="8">
    <source>
        <dbReference type="ARBA" id="ARBA00022932"/>
    </source>
</evidence>
<dbReference type="Gene3D" id="3.70.10.10">
    <property type="match status" value="1"/>
</dbReference>
<sequence>MKITLDKNIFLNALNQAGGIVERKHTMPILAHILVQVKDHSVMMSSTDLDISLVETFPVTVEEGGKVALPAHLLNEIVRKLPDQPVYLTRSNGQVVLECGASKFNISCLNGDDFPVIGNGDSYAFKFTIKAWELRYLIDKTKFAMSMEETRYNLNGICLHVTESKGDVVLRAAATDSHRLACAQVQVPEGAESMPSIILSRKTVLELSKFLEKHEGDIQVALSGFQACFKAGDSFMSSRLIDGTFPDYERLIPYDNQKMVVADKKQFLEAVERVSLISFDKMRPIKLNIHDNRIDISAPSSEFGSAKESVDAQYSAEPLDIGFNGRYLMDLSHISSEGQVEIRLQDSATAALITDVGDDASLTILMPMRV</sequence>
<keyword evidence="7 10" id="KW-0235">DNA replication</keyword>
<comment type="similarity">
    <text evidence="2 10">Belongs to the beta sliding clamp family.</text>
</comment>
<dbReference type="Proteomes" id="UP000594001">
    <property type="component" value="Chromosome"/>
</dbReference>
<dbReference type="SUPFAM" id="SSF55979">
    <property type="entry name" value="DNA clamp"/>
    <property type="match status" value="3"/>
</dbReference>
<evidence type="ECO:0000259" key="12">
    <source>
        <dbReference type="Pfam" id="PF02767"/>
    </source>
</evidence>
<dbReference type="RefSeq" id="WP_350332013.1">
    <property type="nucleotide sequence ID" value="NZ_CP054719.1"/>
</dbReference>
<name>A0A7L9RS55_9PROT</name>
<dbReference type="GO" id="GO:0003887">
    <property type="term" value="F:DNA-directed DNA polymerase activity"/>
    <property type="evidence" value="ECO:0007669"/>
    <property type="project" value="UniProtKB-UniRule"/>
</dbReference>
<dbReference type="Pfam" id="PF02767">
    <property type="entry name" value="DNA_pol3_beta_2"/>
    <property type="match status" value="1"/>
</dbReference>
<dbReference type="GO" id="GO:0005737">
    <property type="term" value="C:cytoplasm"/>
    <property type="evidence" value="ECO:0007669"/>
    <property type="project" value="UniProtKB-SubCell"/>
</dbReference>
<dbReference type="Pfam" id="PF02768">
    <property type="entry name" value="DNA_pol3_beta_3"/>
    <property type="match status" value="1"/>
</dbReference>
<organism evidence="14 15">
    <name type="scientific">Candidatus Bodocaedibacter vickermanii</name>
    <dbReference type="NCBI Taxonomy" id="2741701"/>
    <lineage>
        <taxon>Bacteria</taxon>
        <taxon>Pseudomonadati</taxon>
        <taxon>Pseudomonadota</taxon>
        <taxon>Alphaproteobacteria</taxon>
        <taxon>Holosporales</taxon>
        <taxon>Candidatus Paracaedibacteraceae</taxon>
        <taxon>Candidatus Bodocaedibacter</taxon>
    </lineage>
</organism>
<protein>
    <recommendedName>
        <fullName evidence="3 10">Beta sliding clamp</fullName>
    </recommendedName>
</protein>
<dbReference type="KEGG" id="pbal:CPBP_00002"/>
<keyword evidence="9" id="KW-0238">DNA-binding</keyword>
<evidence type="ECO:0000256" key="7">
    <source>
        <dbReference type="ARBA" id="ARBA00022705"/>
    </source>
</evidence>
<comment type="subunit">
    <text evidence="10">Forms a ring-shaped head-to-tail homodimer around DNA.</text>
</comment>
<dbReference type="InterPro" id="IPR001001">
    <property type="entry name" value="DNA_polIII_beta"/>
</dbReference>
<dbReference type="PANTHER" id="PTHR30478:SF0">
    <property type="entry name" value="BETA SLIDING CLAMP"/>
    <property type="match status" value="1"/>
</dbReference>
<feature type="domain" description="DNA polymerase III beta sliding clamp central" evidence="12">
    <location>
        <begin position="129"/>
        <end position="247"/>
    </location>
</feature>
<dbReference type="CDD" id="cd00140">
    <property type="entry name" value="beta_clamp"/>
    <property type="match status" value="1"/>
</dbReference>
<evidence type="ECO:0000256" key="2">
    <source>
        <dbReference type="ARBA" id="ARBA00010752"/>
    </source>
</evidence>
<dbReference type="InterPro" id="IPR046938">
    <property type="entry name" value="DNA_clamp_sf"/>
</dbReference>
<comment type="function">
    <text evidence="10">Confers DNA tethering and processivity to DNA polymerases and other proteins. Acts as a clamp, forming a ring around DNA (a reaction catalyzed by the clamp-loading complex) which diffuses in an ATP-independent manner freely and bidirectionally along dsDNA. Initially characterized for its ability to contact the catalytic subunit of DNA polymerase III (Pol III), a complex, multichain enzyme responsible for most of the replicative synthesis in bacteria; Pol III exhibits 3'-5' exonuclease proofreading activity. The beta chain is required for initiation of replication as well as for processivity of DNA replication.</text>
</comment>
<dbReference type="GO" id="GO:0008408">
    <property type="term" value="F:3'-5' exonuclease activity"/>
    <property type="evidence" value="ECO:0007669"/>
    <property type="project" value="InterPro"/>
</dbReference>
<feature type="domain" description="DNA polymerase III beta sliding clamp N-terminal" evidence="11">
    <location>
        <begin position="1"/>
        <end position="117"/>
    </location>
</feature>
<evidence type="ECO:0000256" key="4">
    <source>
        <dbReference type="ARBA" id="ARBA00022490"/>
    </source>
</evidence>
<dbReference type="GO" id="GO:0009360">
    <property type="term" value="C:DNA polymerase III complex"/>
    <property type="evidence" value="ECO:0007669"/>
    <property type="project" value="InterPro"/>
</dbReference>
<evidence type="ECO:0000256" key="9">
    <source>
        <dbReference type="ARBA" id="ARBA00023125"/>
    </source>
</evidence>
<accession>A0A7L9RS55</accession>
<evidence type="ECO:0000256" key="6">
    <source>
        <dbReference type="ARBA" id="ARBA00022695"/>
    </source>
</evidence>
<evidence type="ECO:0000256" key="5">
    <source>
        <dbReference type="ARBA" id="ARBA00022679"/>
    </source>
</evidence>
<keyword evidence="8 10" id="KW-0239">DNA-directed DNA polymerase</keyword>
<proteinExistence type="inferred from homology"/>
<comment type="subcellular location">
    <subcellularLocation>
        <location evidence="1 10">Cytoplasm</location>
    </subcellularLocation>
</comment>
<evidence type="ECO:0000256" key="1">
    <source>
        <dbReference type="ARBA" id="ARBA00004496"/>
    </source>
</evidence>
<dbReference type="Pfam" id="PF00712">
    <property type="entry name" value="DNA_pol3_beta"/>
    <property type="match status" value="1"/>
</dbReference>
<evidence type="ECO:0000259" key="13">
    <source>
        <dbReference type="Pfam" id="PF02768"/>
    </source>
</evidence>
<dbReference type="PANTHER" id="PTHR30478">
    <property type="entry name" value="DNA POLYMERASE III SUBUNIT BETA"/>
    <property type="match status" value="1"/>
</dbReference>
<reference evidence="14 15" key="1">
    <citation type="submission" date="2020-06" db="EMBL/GenBank/DDBJ databases">
        <title>The endosymbiont of the kinetoplastid Bodo saltans is a Paracaedibacter-like alpha-proteobacterium possessing a putative toxin-antitoxin system.</title>
        <authorList>
            <person name="Midha S."/>
            <person name="Rigden D.J."/>
            <person name="Siozios S."/>
            <person name="Hurst G.D.D."/>
            <person name="Jackson A.P."/>
        </authorList>
    </citation>
    <scope>NUCLEOTIDE SEQUENCE [LARGE SCALE GENOMIC DNA]</scope>
    <source>
        <strain evidence="14">Lake Konstanz</strain>
    </source>
</reference>
<dbReference type="EMBL" id="CP054719">
    <property type="protein sequence ID" value="QOL19255.1"/>
    <property type="molecule type" value="Genomic_DNA"/>
</dbReference>
<dbReference type="NCBIfam" id="TIGR00663">
    <property type="entry name" value="dnan"/>
    <property type="match status" value="1"/>
</dbReference>
<keyword evidence="15" id="KW-1185">Reference proteome</keyword>